<dbReference type="GO" id="GO:0016779">
    <property type="term" value="F:nucleotidyltransferase activity"/>
    <property type="evidence" value="ECO:0007669"/>
    <property type="project" value="UniProtKB-KW"/>
</dbReference>
<evidence type="ECO:0000259" key="3">
    <source>
        <dbReference type="Pfam" id="PF01467"/>
    </source>
</evidence>
<keyword evidence="1" id="KW-0808">Transferase</keyword>
<reference evidence="5" key="1">
    <citation type="submission" date="2017-09" db="EMBL/GenBank/DDBJ databases">
        <title>Depth-based differentiation of microbial function through sediment-hosted aquifers and enrichment of novel symbionts in the deep terrestrial subsurface.</title>
        <authorList>
            <person name="Probst A.J."/>
            <person name="Ladd B."/>
            <person name="Jarett J.K."/>
            <person name="Geller-Mcgrath D.E."/>
            <person name="Sieber C.M.K."/>
            <person name="Emerson J.B."/>
            <person name="Anantharaman K."/>
            <person name="Thomas B.C."/>
            <person name="Malmstrom R."/>
            <person name="Stieglmeier M."/>
            <person name="Klingl A."/>
            <person name="Woyke T."/>
            <person name="Ryan C.M."/>
            <person name="Banfield J.F."/>
        </authorList>
    </citation>
    <scope>NUCLEOTIDE SEQUENCE [LARGE SCALE GENOMIC DNA]</scope>
</reference>
<protein>
    <recommendedName>
        <fullName evidence="3">Cytidyltransferase-like domain-containing protein</fullName>
    </recommendedName>
</protein>
<comment type="caution">
    <text evidence="4">The sequence shown here is derived from an EMBL/GenBank/DDBJ whole genome shotgun (WGS) entry which is preliminary data.</text>
</comment>
<dbReference type="Gene3D" id="3.40.50.620">
    <property type="entry name" value="HUPs"/>
    <property type="match status" value="1"/>
</dbReference>
<evidence type="ECO:0000313" key="4">
    <source>
        <dbReference type="EMBL" id="PJC30932.1"/>
    </source>
</evidence>
<dbReference type="PANTHER" id="PTHR43793:SF1">
    <property type="entry name" value="FAD SYNTHASE"/>
    <property type="match status" value="1"/>
</dbReference>
<proteinExistence type="predicted"/>
<dbReference type="NCBIfam" id="TIGR00125">
    <property type="entry name" value="cyt_tran_rel"/>
    <property type="match status" value="1"/>
</dbReference>
<evidence type="ECO:0000256" key="2">
    <source>
        <dbReference type="ARBA" id="ARBA00022695"/>
    </source>
</evidence>
<dbReference type="Pfam" id="PF01467">
    <property type="entry name" value="CTP_transf_like"/>
    <property type="match status" value="1"/>
</dbReference>
<dbReference type="InterPro" id="IPR014729">
    <property type="entry name" value="Rossmann-like_a/b/a_fold"/>
</dbReference>
<dbReference type="InterPro" id="IPR004821">
    <property type="entry name" value="Cyt_trans-like"/>
</dbReference>
<dbReference type="Proteomes" id="UP000231383">
    <property type="component" value="Unassembled WGS sequence"/>
</dbReference>
<evidence type="ECO:0000256" key="1">
    <source>
        <dbReference type="ARBA" id="ARBA00022679"/>
    </source>
</evidence>
<gene>
    <name evidence="4" type="ORF">CO051_04800</name>
</gene>
<dbReference type="EMBL" id="PFSC01000124">
    <property type="protein sequence ID" value="PJC30932.1"/>
    <property type="molecule type" value="Genomic_DNA"/>
</dbReference>
<accession>A0A2M8EXQ7</accession>
<keyword evidence="2" id="KW-0548">Nucleotidyltransferase</keyword>
<dbReference type="PANTHER" id="PTHR43793">
    <property type="entry name" value="FAD SYNTHASE"/>
    <property type="match status" value="1"/>
</dbReference>
<dbReference type="SUPFAM" id="SSF52374">
    <property type="entry name" value="Nucleotidylyl transferase"/>
    <property type="match status" value="1"/>
</dbReference>
<dbReference type="InterPro" id="IPR050385">
    <property type="entry name" value="Archaeal_FAD_synthase"/>
</dbReference>
<organism evidence="4 5">
    <name type="scientific">Candidatus Roizmanbacteria bacterium CG_4_9_14_0_2_um_filter_39_13</name>
    <dbReference type="NCBI Taxonomy" id="1974839"/>
    <lineage>
        <taxon>Bacteria</taxon>
        <taxon>Candidatus Roizmaniibacteriota</taxon>
    </lineage>
</organism>
<feature type="domain" description="Cytidyltransferase-like" evidence="3">
    <location>
        <begin position="29"/>
        <end position="132"/>
    </location>
</feature>
<name>A0A2M8EXQ7_9BACT</name>
<evidence type="ECO:0000313" key="5">
    <source>
        <dbReference type="Proteomes" id="UP000231383"/>
    </source>
</evidence>
<dbReference type="AlphaFoldDB" id="A0A2M8EXQ7"/>
<sequence>MRSKIIEDRAFIVNLIYNFQSIGKVVVLVHGTFDILRPRHIELLKKAKELGDVLIVGVYADEVVKAIKGPQRPLVTLSDRMTVLDGLSDINFIIPLQHPEHEQIVSQLKPNIFIHQANSPYHLDTSDLEKYKGTIRSIEVTNEDSTTALIQKIQGTSQNETR</sequence>